<feature type="compositionally biased region" description="Low complexity" evidence="1">
    <location>
        <begin position="12"/>
        <end position="21"/>
    </location>
</feature>
<evidence type="ECO:0000256" key="1">
    <source>
        <dbReference type="SAM" id="MobiDB-lite"/>
    </source>
</evidence>
<name>A0A4U0WKV0_9PEZI</name>
<dbReference type="EMBL" id="NAJN01001410">
    <property type="protein sequence ID" value="TKA63397.1"/>
    <property type="molecule type" value="Genomic_DNA"/>
</dbReference>
<reference evidence="2 3" key="1">
    <citation type="submission" date="2017-03" db="EMBL/GenBank/DDBJ databases">
        <title>Genomes of endolithic fungi from Antarctica.</title>
        <authorList>
            <person name="Coleine C."/>
            <person name="Masonjones S."/>
            <person name="Stajich J.E."/>
        </authorList>
    </citation>
    <scope>NUCLEOTIDE SEQUENCE [LARGE SCALE GENOMIC DNA]</scope>
    <source>
        <strain evidence="2 3">CCFEE 5187</strain>
    </source>
</reference>
<dbReference type="AlphaFoldDB" id="A0A4U0WKV0"/>
<accession>A0A4U0WKV0</accession>
<feature type="region of interest" description="Disordered" evidence="1">
    <location>
        <begin position="146"/>
        <end position="165"/>
    </location>
</feature>
<organism evidence="2 3">
    <name type="scientific">Cryomyces minteri</name>
    <dbReference type="NCBI Taxonomy" id="331657"/>
    <lineage>
        <taxon>Eukaryota</taxon>
        <taxon>Fungi</taxon>
        <taxon>Dikarya</taxon>
        <taxon>Ascomycota</taxon>
        <taxon>Pezizomycotina</taxon>
        <taxon>Dothideomycetes</taxon>
        <taxon>Dothideomycetes incertae sedis</taxon>
        <taxon>Cryomyces</taxon>
    </lineage>
</organism>
<gene>
    <name evidence="2" type="ORF">B0A49_08583</name>
</gene>
<evidence type="ECO:0000313" key="2">
    <source>
        <dbReference type="EMBL" id="TKA63397.1"/>
    </source>
</evidence>
<feature type="compositionally biased region" description="Low complexity" evidence="1">
    <location>
        <begin position="150"/>
        <end position="165"/>
    </location>
</feature>
<feature type="region of interest" description="Disordered" evidence="1">
    <location>
        <begin position="1"/>
        <end position="26"/>
    </location>
</feature>
<sequence length="193" mass="21680">MEACGGWVLARSSSSSSSSSSKEAEPFYPTRAAHAIFGATTADRDASKSRRAFRRPRRAAPCLCEQLAHTTRALVISDVLRLDPLPIWSRLCRVSDIFQVRPSAKLHRNNDIEETSTSLIRGRSTLTRSRAAASDPRCADLNRHALRSWSDPPSNTPATTTTDSYTTVDDRMCNSVAQEQRKIEKDWRILRWF</sequence>
<protein>
    <submittedName>
        <fullName evidence="2">Uncharacterized protein</fullName>
    </submittedName>
</protein>
<comment type="caution">
    <text evidence="2">The sequence shown here is derived from an EMBL/GenBank/DDBJ whole genome shotgun (WGS) entry which is preliminary data.</text>
</comment>
<keyword evidence="3" id="KW-1185">Reference proteome</keyword>
<proteinExistence type="predicted"/>
<dbReference type="Proteomes" id="UP000308768">
    <property type="component" value="Unassembled WGS sequence"/>
</dbReference>
<evidence type="ECO:0000313" key="3">
    <source>
        <dbReference type="Proteomes" id="UP000308768"/>
    </source>
</evidence>